<dbReference type="PANTHER" id="PTHR35024">
    <property type="entry name" value="HYPOTHETICAL CYTOSOLIC PROTEIN"/>
    <property type="match status" value="1"/>
</dbReference>
<evidence type="ECO:0000256" key="1">
    <source>
        <dbReference type="ARBA" id="ARBA00044755"/>
    </source>
</evidence>
<dbReference type="InterPro" id="IPR007607">
    <property type="entry name" value="BacA/B"/>
</dbReference>
<dbReference type="Pfam" id="PF04519">
    <property type="entry name" value="Bactofilin"/>
    <property type="match status" value="1"/>
</dbReference>
<evidence type="ECO:0000313" key="2">
    <source>
        <dbReference type="EMBL" id="NDY41751.1"/>
    </source>
</evidence>
<comment type="caution">
    <text evidence="2">The sequence shown here is derived from an EMBL/GenBank/DDBJ whole genome shotgun (WGS) entry which is preliminary data.</text>
</comment>
<protein>
    <submittedName>
        <fullName evidence="2">Polymer-forming cytoskeletal protein</fullName>
    </submittedName>
</protein>
<keyword evidence="3" id="KW-1185">Reference proteome</keyword>
<comment type="similarity">
    <text evidence="1">Belongs to the bactofilin family.</text>
</comment>
<dbReference type="PANTHER" id="PTHR35024:SF4">
    <property type="entry name" value="POLYMER-FORMING CYTOSKELETAL PROTEIN"/>
    <property type="match status" value="1"/>
</dbReference>
<name>A0A6N9TKF7_DISTH</name>
<evidence type="ECO:0000313" key="3">
    <source>
        <dbReference type="Proteomes" id="UP000469346"/>
    </source>
</evidence>
<sequence>MFTKKKELQKLDAMIGANTLFEGNCFSERSICVEGTIRGRVESKGSVILGTNGKVEGDILATSVVVGGQVVGNIVATGHLEVTSTGRVKGDIMSPTFVINEGGIVDGMCRMIGVGQETPPQLEQVSAVLEEEPGSAG</sequence>
<dbReference type="RefSeq" id="WP_163297907.1">
    <property type="nucleotide sequence ID" value="NZ_JAAGRR010000016.1"/>
</dbReference>
<reference evidence="2 3" key="1">
    <citation type="submission" date="2020-02" db="EMBL/GenBank/DDBJ databases">
        <title>Comparative genomics of sulfur disproportionating microorganisms.</title>
        <authorList>
            <person name="Ward L.M."/>
            <person name="Bertran E."/>
            <person name="Johnston D.T."/>
        </authorList>
    </citation>
    <scope>NUCLEOTIDE SEQUENCE [LARGE SCALE GENOMIC DNA]</scope>
    <source>
        <strain evidence="2 3">DSM 100025</strain>
    </source>
</reference>
<gene>
    <name evidence="2" type="ORF">G3N55_02645</name>
</gene>
<dbReference type="AlphaFoldDB" id="A0A6N9TKF7"/>
<proteinExistence type="inferred from homology"/>
<organism evidence="2 3">
    <name type="scientific">Dissulfurirhabdus thermomarina</name>
    <dbReference type="NCBI Taxonomy" id="1765737"/>
    <lineage>
        <taxon>Bacteria</taxon>
        <taxon>Deltaproteobacteria</taxon>
        <taxon>Dissulfurirhabdaceae</taxon>
        <taxon>Dissulfurirhabdus</taxon>
    </lineage>
</organism>
<dbReference type="EMBL" id="JAAGRR010000016">
    <property type="protein sequence ID" value="NDY41751.1"/>
    <property type="molecule type" value="Genomic_DNA"/>
</dbReference>
<dbReference type="Proteomes" id="UP000469346">
    <property type="component" value="Unassembled WGS sequence"/>
</dbReference>
<accession>A0A6N9TKF7</accession>